<feature type="chain" id="PRO_5046912874" evidence="1">
    <location>
        <begin position="21"/>
        <end position="283"/>
    </location>
</feature>
<dbReference type="SUPFAM" id="SSF159501">
    <property type="entry name" value="EreA/ChaN-like"/>
    <property type="match status" value="1"/>
</dbReference>
<gene>
    <name evidence="3" type="ORF">ACFSR3_01270</name>
</gene>
<feature type="signal peptide" evidence="1">
    <location>
        <begin position="1"/>
        <end position="20"/>
    </location>
</feature>
<dbReference type="InterPro" id="IPR007314">
    <property type="entry name" value="Cofac_haem-bd_dom"/>
</dbReference>
<organism evidence="3 4">
    <name type="scientific">Flavobacterium suzhouense</name>
    <dbReference type="NCBI Taxonomy" id="1529638"/>
    <lineage>
        <taxon>Bacteria</taxon>
        <taxon>Pseudomonadati</taxon>
        <taxon>Bacteroidota</taxon>
        <taxon>Flavobacteriia</taxon>
        <taxon>Flavobacteriales</taxon>
        <taxon>Flavobacteriaceae</taxon>
        <taxon>Flavobacterium</taxon>
    </lineage>
</organism>
<dbReference type="Gene3D" id="3.40.50.11550">
    <property type="match status" value="1"/>
</dbReference>
<keyword evidence="4" id="KW-1185">Reference proteome</keyword>
<dbReference type="Pfam" id="PF04187">
    <property type="entry name" value="Cofac_haem_bdg"/>
    <property type="match status" value="1"/>
</dbReference>
<feature type="domain" description="Haem-binding uptake Tiki superfamily ChaN" evidence="2">
    <location>
        <begin position="40"/>
        <end position="238"/>
    </location>
</feature>
<dbReference type="CDD" id="cd14727">
    <property type="entry name" value="ChanN-like"/>
    <property type="match status" value="1"/>
</dbReference>
<sequence length="283" mass="32411">MKFYSLLAAFFLFAFTAAQDKQGYQIFNKEGKSVTYKKMLNATGDAEVVFFGELHDNSLIHWLQLELTKDLGEKHNLLLGAEMIEADNQKQLDQYLKGEIDQKVFDSTARLWPNHKTDYKPLVDYAKEKHFPFIATNVPRRYARQVNKQGLESLNSLPAEEKKWIAPLPIEYDANLPGYIGMMKMMGDHATPNMPKAQAIKDATMGYFIAENLKPDTVFIHYNGTYHSNNFEGINWYLKKTKPQVKIITIAAVSQKDVSKLDKESLNLADFIIVVDEDMTKTQ</sequence>
<evidence type="ECO:0000256" key="1">
    <source>
        <dbReference type="SAM" id="SignalP"/>
    </source>
</evidence>
<keyword evidence="3" id="KW-0449">Lipoprotein</keyword>
<dbReference type="RefSeq" id="WP_379819362.1">
    <property type="nucleotide sequence ID" value="NZ_JBHUMD010000003.1"/>
</dbReference>
<dbReference type="Proteomes" id="UP001597480">
    <property type="component" value="Unassembled WGS sequence"/>
</dbReference>
<evidence type="ECO:0000313" key="3">
    <source>
        <dbReference type="EMBL" id="MFD2600671.1"/>
    </source>
</evidence>
<reference evidence="4" key="1">
    <citation type="journal article" date="2019" name="Int. J. Syst. Evol. Microbiol.">
        <title>The Global Catalogue of Microorganisms (GCM) 10K type strain sequencing project: providing services to taxonomists for standard genome sequencing and annotation.</title>
        <authorList>
            <consortium name="The Broad Institute Genomics Platform"/>
            <consortium name="The Broad Institute Genome Sequencing Center for Infectious Disease"/>
            <person name="Wu L."/>
            <person name="Ma J."/>
        </authorList>
    </citation>
    <scope>NUCLEOTIDE SEQUENCE [LARGE SCALE GENOMIC DNA]</scope>
    <source>
        <strain evidence="4">KCTC 42107</strain>
    </source>
</reference>
<evidence type="ECO:0000259" key="2">
    <source>
        <dbReference type="Pfam" id="PF04187"/>
    </source>
</evidence>
<dbReference type="EMBL" id="JBHUMD010000003">
    <property type="protein sequence ID" value="MFD2600671.1"/>
    <property type="molecule type" value="Genomic_DNA"/>
</dbReference>
<name>A0ABW5NPP8_9FLAO</name>
<accession>A0ABW5NPP8</accession>
<comment type="caution">
    <text evidence="3">The sequence shown here is derived from an EMBL/GenBank/DDBJ whole genome shotgun (WGS) entry which is preliminary data.</text>
</comment>
<evidence type="ECO:0000313" key="4">
    <source>
        <dbReference type="Proteomes" id="UP001597480"/>
    </source>
</evidence>
<keyword evidence="1" id="KW-0732">Signal</keyword>
<protein>
    <submittedName>
        <fullName evidence="3">ChaN family lipoprotein</fullName>
    </submittedName>
</protein>
<proteinExistence type="predicted"/>